<comment type="caution">
    <text evidence="2">The sequence shown here is derived from an EMBL/GenBank/DDBJ whole genome shotgun (WGS) entry which is preliminary data.</text>
</comment>
<proteinExistence type="predicted"/>
<protein>
    <submittedName>
        <fullName evidence="2">Glycosyltransferase</fullName>
    </submittedName>
</protein>
<evidence type="ECO:0000313" key="3">
    <source>
        <dbReference type="Proteomes" id="UP000642094"/>
    </source>
</evidence>
<feature type="domain" description="Glycosyltransferase 2-like" evidence="1">
    <location>
        <begin position="8"/>
        <end position="139"/>
    </location>
</feature>
<sequence length="312" mass="35631">MDQYPTVSIITPIYNCSFNIVDLILALQSQDNPDNEQRIEIIIVDNNSIDNSLEIAKKFTYFSNITVVNQIQIQSVAATRNKGIEIATGNILAFIDGDCIPESDWLRQGIQCMQDNKVDRVGGRINIRSLTCNSSIYSLIEALLCYDQESAINGVGACITPNLFVKRDVFEKVGTFNETFPEASVEDMEFGMRATRLGITLAYADKAIVWHPPRQTFKEMWHKSKRNGKGTFILCEHNSKWAGKYGWKHPLRCIKILVSPRKPNWKLLPFPHQQISLATKIKIYLMSWIVINIGEAYGYFRAWIKLKSKKIF</sequence>
<reference evidence="2 3" key="1">
    <citation type="journal article" date="2020" name="ISME J.">
        <title>Comparative genomics reveals insights into cyanobacterial evolution and habitat adaptation.</title>
        <authorList>
            <person name="Chen M.Y."/>
            <person name="Teng W.K."/>
            <person name="Zhao L."/>
            <person name="Hu C.X."/>
            <person name="Zhou Y.K."/>
            <person name="Han B.P."/>
            <person name="Song L.R."/>
            <person name="Shu W.S."/>
        </authorList>
    </citation>
    <scope>NUCLEOTIDE SEQUENCE [LARGE SCALE GENOMIC DNA]</scope>
    <source>
        <strain evidence="2 3">FACHB-723</strain>
    </source>
</reference>
<dbReference type="RefSeq" id="WP_190403840.1">
    <property type="nucleotide sequence ID" value="NZ_JACJQB010000026.1"/>
</dbReference>
<evidence type="ECO:0000259" key="1">
    <source>
        <dbReference type="Pfam" id="PF00535"/>
    </source>
</evidence>
<dbReference type="SUPFAM" id="SSF53448">
    <property type="entry name" value="Nucleotide-diphospho-sugar transferases"/>
    <property type="match status" value="1"/>
</dbReference>
<accession>A0ABR7ZYK1</accession>
<evidence type="ECO:0000313" key="2">
    <source>
        <dbReference type="EMBL" id="MBD2189002.1"/>
    </source>
</evidence>
<organism evidence="2 3">
    <name type="scientific">Pseudanabaena mucicola FACHB-723</name>
    <dbReference type="NCBI Taxonomy" id="2692860"/>
    <lineage>
        <taxon>Bacteria</taxon>
        <taxon>Bacillati</taxon>
        <taxon>Cyanobacteriota</taxon>
        <taxon>Cyanophyceae</taxon>
        <taxon>Pseudanabaenales</taxon>
        <taxon>Pseudanabaenaceae</taxon>
        <taxon>Pseudanabaena</taxon>
    </lineage>
</organism>
<dbReference type="Pfam" id="PF00535">
    <property type="entry name" value="Glycos_transf_2"/>
    <property type="match status" value="1"/>
</dbReference>
<name>A0ABR7ZYK1_9CYAN</name>
<dbReference type="InterPro" id="IPR001173">
    <property type="entry name" value="Glyco_trans_2-like"/>
</dbReference>
<dbReference type="PANTHER" id="PTHR43685">
    <property type="entry name" value="GLYCOSYLTRANSFERASE"/>
    <property type="match status" value="1"/>
</dbReference>
<dbReference type="Proteomes" id="UP000642094">
    <property type="component" value="Unassembled WGS sequence"/>
</dbReference>
<gene>
    <name evidence="2" type="ORF">H6F41_12715</name>
</gene>
<keyword evidence="3" id="KW-1185">Reference proteome</keyword>
<dbReference type="Gene3D" id="3.90.550.10">
    <property type="entry name" value="Spore Coat Polysaccharide Biosynthesis Protein SpsA, Chain A"/>
    <property type="match status" value="1"/>
</dbReference>
<dbReference type="EMBL" id="JACJQB010000026">
    <property type="protein sequence ID" value="MBD2189002.1"/>
    <property type="molecule type" value="Genomic_DNA"/>
</dbReference>
<dbReference type="PANTHER" id="PTHR43685:SF2">
    <property type="entry name" value="GLYCOSYLTRANSFERASE 2-LIKE DOMAIN-CONTAINING PROTEIN"/>
    <property type="match status" value="1"/>
</dbReference>
<dbReference type="InterPro" id="IPR050834">
    <property type="entry name" value="Glycosyltransf_2"/>
</dbReference>
<dbReference type="InterPro" id="IPR029044">
    <property type="entry name" value="Nucleotide-diphossugar_trans"/>
</dbReference>